<comment type="caution">
    <text evidence="7">The sequence shown here is derived from an EMBL/GenBank/DDBJ whole genome shotgun (WGS) entry which is preliminary data.</text>
</comment>
<proteinExistence type="inferred from homology"/>
<dbReference type="InterPro" id="IPR013324">
    <property type="entry name" value="RNA_pol_sigma_r3/r4-like"/>
</dbReference>
<evidence type="ECO:0000256" key="1">
    <source>
        <dbReference type="ARBA" id="ARBA00010641"/>
    </source>
</evidence>
<comment type="similarity">
    <text evidence="1">Belongs to the sigma-70 factor family. ECF subfamily.</text>
</comment>
<accession>A0ABV5MGA7</accession>
<dbReference type="SUPFAM" id="SSF88946">
    <property type="entry name" value="Sigma2 domain of RNA polymerase sigma factors"/>
    <property type="match status" value="1"/>
</dbReference>
<dbReference type="Gene3D" id="1.10.10.10">
    <property type="entry name" value="Winged helix-like DNA-binding domain superfamily/Winged helix DNA-binding domain"/>
    <property type="match status" value="1"/>
</dbReference>
<dbReference type="InterPro" id="IPR036388">
    <property type="entry name" value="WH-like_DNA-bd_sf"/>
</dbReference>
<reference evidence="7 8" key="1">
    <citation type="submission" date="2024-09" db="EMBL/GenBank/DDBJ databases">
        <authorList>
            <person name="Sun Q."/>
            <person name="Mori K."/>
        </authorList>
    </citation>
    <scope>NUCLEOTIDE SEQUENCE [LARGE SCALE GENOMIC DNA]</scope>
    <source>
        <strain evidence="7 8">JCM 3307</strain>
    </source>
</reference>
<dbReference type="PANTHER" id="PTHR43133">
    <property type="entry name" value="RNA POLYMERASE ECF-TYPE SIGMA FACTO"/>
    <property type="match status" value="1"/>
</dbReference>
<protein>
    <submittedName>
        <fullName evidence="7">RNA polymerase sigma factor</fullName>
    </submittedName>
</protein>
<dbReference type="InterPro" id="IPR013325">
    <property type="entry name" value="RNA_pol_sigma_r2"/>
</dbReference>
<dbReference type="InterPro" id="IPR014284">
    <property type="entry name" value="RNA_pol_sigma-70_dom"/>
</dbReference>
<dbReference type="Pfam" id="PF08281">
    <property type="entry name" value="Sigma70_r4_2"/>
    <property type="match status" value="1"/>
</dbReference>
<evidence type="ECO:0000256" key="4">
    <source>
        <dbReference type="ARBA" id="ARBA00023125"/>
    </source>
</evidence>
<evidence type="ECO:0000256" key="2">
    <source>
        <dbReference type="ARBA" id="ARBA00023015"/>
    </source>
</evidence>
<dbReference type="InterPro" id="IPR013249">
    <property type="entry name" value="RNA_pol_sigma70_r4_t2"/>
</dbReference>
<name>A0ABV5MGA7_9ACTN</name>
<dbReference type="RefSeq" id="WP_223102782.1">
    <property type="nucleotide sequence ID" value="NZ_CP061913.1"/>
</dbReference>
<evidence type="ECO:0000259" key="6">
    <source>
        <dbReference type="Pfam" id="PF08281"/>
    </source>
</evidence>
<gene>
    <name evidence="7" type="ORF">ACFFTR_32540</name>
</gene>
<keyword evidence="5" id="KW-0804">Transcription</keyword>
<evidence type="ECO:0000256" key="3">
    <source>
        <dbReference type="ARBA" id="ARBA00023082"/>
    </source>
</evidence>
<dbReference type="NCBIfam" id="TIGR02937">
    <property type="entry name" value="sigma70-ECF"/>
    <property type="match status" value="1"/>
</dbReference>
<evidence type="ECO:0000256" key="5">
    <source>
        <dbReference type="ARBA" id="ARBA00023163"/>
    </source>
</evidence>
<keyword evidence="8" id="KW-1185">Reference proteome</keyword>
<dbReference type="Proteomes" id="UP001589608">
    <property type="component" value="Unassembled WGS sequence"/>
</dbReference>
<dbReference type="InterPro" id="IPR039425">
    <property type="entry name" value="RNA_pol_sigma-70-like"/>
</dbReference>
<keyword evidence="3" id="KW-0731">Sigma factor</keyword>
<feature type="domain" description="RNA polymerase sigma factor 70 region 4 type 2" evidence="6">
    <location>
        <begin position="113"/>
        <end position="159"/>
    </location>
</feature>
<organism evidence="7 8">
    <name type="scientific">Dactylosporangium vinaceum</name>
    <dbReference type="NCBI Taxonomy" id="53362"/>
    <lineage>
        <taxon>Bacteria</taxon>
        <taxon>Bacillati</taxon>
        <taxon>Actinomycetota</taxon>
        <taxon>Actinomycetes</taxon>
        <taxon>Micromonosporales</taxon>
        <taxon>Micromonosporaceae</taxon>
        <taxon>Dactylosporangium</taxon>
    </lineage>
</organism>
<evidence type="ECO:0000313" key="7">
    <source>
        <dbReference type="EMBL" id="MFB9447846.1"/>
    </source>
</evidence>
<dbReference type="Gene3D" id="1.10.1740.10">
    <property type="match status" value="1"/>
</dbReference>
<keyword evidence="2" id="KW-0805">Transcription regulation</keyword>
<sequence length="183" mass="21039">MHEIGTAPADFAEFYRTEAARVQHVMCAFAGRELGREATAEGFARMLERWERLRELGPPQRRAYVLTTAKNYARRRAEAESRFIGLEDRPWTEPVAVDEALSRVEDSLGLEGAVRQLIDSLPPRRRQVALLYFLHDDGYADIARLLDMSESTVRSHVAELRRVLQPYVRRFQQITEASEHGRA</sequence>
<evidence type="ECO:0000313" key="8">
    <source>
        <dbReference type="Proteomes" id="UP001589608"/>
    </source>
</evidence>
<dbReference type="PANTHER" id="PTHR43133:SF8">
    <property type="entry name" value="RNA POLYMERASE SIGMA FACTOR HI_1459-RELATED"/>
    <property type="match status" value="1"/>
</dbReference>
<dbReference type="SUPFAM" id="SSF88659">
    <property type="entry name" value="Sigma3 and sigma4 domains of RNA polymerase sigma factors"/>
    <property type="match status" value="1"/>
</dbReference>
<dbReference type="EMBL" id="JBHMCA010000054">
    <property type="protein sequence ID" value="MFB9447846.1"/>
    <property type="molecule type" value="Genomic_DNA"/>
</dbReference>
<keyword evidence="4" id="KW-0238">DNA-binding</keyword>